<evidence type="ECO:0000259" key="7">
    <source>
        <dbReference type="Pfam" id="PF15780"/>
    </source>
</evidence>
<reference evidence="10" key="1">
    <citation type="submission" date="2018-09" db="EMBL/GenBank/DDBJ databases">
        <authorList>
            <person name="Livingstone P.G."/>
            <person name="Whitworth D.E."/>
        </authorList>
    </citation>
    <scope>NUCLEOTIDE SEQUENCE [LARGE SCALE GENOMIC DNA]</scope>
    <source>
        <strain evidence="10">CA054A</strain>
    </source>
</reference>
<organism evidence="9 10">
    <name type="scientific">Corallococcus terminator</name>
    <dbReference type="NCBI Taxonomy" id="2316733"/>
    <lineage>
        <taxon>Bacteria</taxon>
        <taxon>Pseudomonadati</taxon>
        <taxon>Myxococcota</taxon>
        <taxon>Myxococcia</taxon>
        <taxon>Myxococcales</taxon>
        <taxon>Cystobacterineae</taxon>
        <taxon>Myxococcaceae</taxon>
        <taxon>Corallococcus</taxon>
    </lineage>
</organism>
<dbReference type="GO" id="GO:0005737">
    <property type="term" value="C:cytoplasm"/>
    <property type="evidence" value="ECO:0007669"/>
    <property type="project" value="UniProtKB-SubCell"/>
</dbReference>
<proteinExistence type="predicted"/>
<feature type="domain" description="HYDIN/VesB/CFA65-like Ig-like" evidence="8">
    <location>
        <begin position="678"/>
        <end position="777"/>
    </location>
</feature>
<keyword evidence="10" id="KW-1185">Reference proteome</keyword>
<feature type="compositionally biased region" description="Low complexity" evidence="6">
    <location>
        <begin position="19"/>
        <end position="35"/>
    </location>
</feature>
<evidence type="ECO:0000256" key="6">
    <source>
        <dbReference type="SAM" id="MobiDB-lite"/>
    </source>
</evidence>
<dbReference type="Gene3D" id="2.60.40.10">
    <property type="entry name" value="Immunoglobulins"/>
    <property type="match status" value="15"/>
</dbReference>
<dbReference type="PANTHER" id="PTHR46127:SF1">
    <property type="entry name" value="CILIA- AND FLAGELLA-ASSOCIATED PROTEIN 65"/>
    <property type="match status" value="1"/>
</dbReference>
<feature type="compositionally biased region" description="Gly residues" evidence="6">
    <location>
        <begin position="9"/>
        <end position="18"/>
    </location>
</feature>
<evidence type="ECO:0000256" key="3">
    <source>
        <dbReference type="ARBA" id="ARBA00022490"/>
    </source>
</evidence>
<comment type="subcellular location">
    <subcellularLocation>
        <location evidence="1">Cell projection</location>
        <location evidence="1">Cilium</location>
    </subcellularLocation>
    <subcellularLocation>
        <location evidence="2">Cytoplasm</location>
    </subcellularLocation>
</comment>
<dbReference type="PANTHER" id="PTHR46127">
    <property type="entry name" value="CILIA- AND FLAGELLA-ASSOCIATED PROTEIN 65"/>
    <property type="match status" value="1"/>
</dbReference>
<feature type="compositionally biased region" description="Low complexity" evidence="6">
    <location>
        <begin position="101"/>
        <end position="130"/>
    </location>
</feature>
<feature type="domain" description="HYDIN/VesB/CFA65-like Ig-like" evidence="8">
    <location>
        <begin position="1690"/>
        <end position="1788"/>
    </location>
</feature>
<dbReference type="Pfam" id="PF22544">
    <property type="entry name" value="HYDIN_VesB_CFA65-like_Ig"/>
    <property type="match status" value="3"/>
</dbReference>
<dbReference type="Pfam" id="PF15780">
    <property type="entry name" value="ASH"/>
    <property type="match status" value="2"/>
</dbReference>
<name>A0A3A8IGB1_9BACT</name>
<feature type="domain" description="Abnormal spindle-like microcephaly-associated protein ASH" evidence="7">
    <location>
        <begin position="261"/>
        <end position="338"/>
    </location>
</feature>
<feature type="compositionally biased region" description="Low complexity" evidence="6">
    <location>
        <begin position="42"/>
        <end position="78"/>
    </location>
</feature>
<feature type="region of interest" description="Disordered" evidence="6">
    <location>
        <begin position="1"/>
        <end position="130"/>
    </location>
</feature>
<sequence>MDAGAIDAGSGGDAGSGDAGSADAGAIVDAGSTDAGSGGDAGSADAGASDAGSSGDAGAADAGSADAGPGADAGSTDAGPKDAGTIVDAGSADAGSGGDAGSADAGPKDAGTGVDAGSADAGTTDAGTPDAGVVVVQDFPLNLSDSSIDFGSESSCATGTDAVVLRNPSTKVRKVHHAAITGGFTFVGLYDAAGVACALPCTVPPMPLGSPQRMDVRVAFTPRQPGNFHGTLTLYTDDPDAQSLTLTLDGKGTGSLLVLGQSSLTFSAQPTGTTTTQQLTVLNLGNEAFSQVPSATAPFSVPNTALNIPAGGSRTLNVSFTPTTRGTFTGALNLANSSTCPTPPFAWLNGEGLSPAKLVLSRDTLSFPQTAVDTDSASQEVTVRNGGDTLLQVTAIALAPNSPFRVDPSASFNLAAGETQRLTVKFHPSQPGSASETLLFNSNDTSLPSPRLFLAGSTTPGTNCLEVSPRSFDFAQQESGDAASELRRVTVTNTGTNALTVTPTLTGSGFTLNPTTPFTLAPGSAGRELLITFDPGLNESGALNGLITFGTSPSTTCPSDVALSGTARKTSLTVSPSSLPFGDAIVGATVPATRQVTLTNPTNWPVTVSPVPQESLAPYTLTGIPASGLIIAARSSAILTVTFAASSWGESFPRTLAFQTNATLPVASVAITGRALAPELTLASNTLVFPNVAPGSETSSDMLVTNTGNQALFLSKVTPDSEAHFQVIEFLPQTVQPNQSTTVKVLFRPTDVGSLETRLRFFTTDNVALARTLIVKGTSTGPIAIFGLTDAIDFGSRQVDQVHVNNLLTLRNLIQASEGLKVTAARVLPSGSAFSVDAINSAEPVIAPGEERALPFRITFSPTTVGKQHQDTLEIVYQGVVTGVTATRRFVLTGRGADAVMTAPTEAIDFPATLPGSTSQRILTITNAGQVPIDLLSVRTTPDTYFRSSVDQWPDTIIPVGGTRRIVLTFNPTATGFESSQLEIRLKKSPTVVALSRELSGVGAFAKLELSNNQIIFGEVPRLGTDTRSITLRNSGSATLTVNNVTTSGPFTARLNGGVFPLNLIKDATAQLDVTFRPEDAGDVTATLHVLSNSDQTMDLSLFASGRGTVPLLVLPGGSSPKFAPQALGIEGPRQPLVVKNDGRAPLVVYSATVPGDFCLRPDDGTQAEGCPSFLPGFTVLPGEVHSFLVSAKPSARGPITSVLTIVSNAVTTPNTVQLVVEGVGSVSLPSSAVVFGPVNFGSHADQVVTVTNTGITAAQVSLDFAAGSPWRSEFSALGLPLVVPAGGSAPLTLRFQPQGATGGLRTLTATLSVGGTASQVPLTLTLQGTATSARLDVTRRDDVAFDGALDFGGTRVNTTSEFIGLRLTHAAVTGSADAGTDGGGDTGAGLLTVQDITLDGEDAKSFVLQKPTMPVKLVPGGSMELSLQFHPDAQRRFNAVLRITSDDSQASTMLVTLGGRGRTNQLSLSTPTLEFGARVAESSSAATRSMRITNESLQPLQVQGLEIIGVAENSEPSHFTVEGAPALPFTLAAQESKELFIKFVPRPDVTSKAALAVVTNDLESPVAQVTLSGRGLSTVFRALSRALDFGTVRQAETVTTKVSLTNDSTQELVLLQPKVEGPQATNFVVVSPTIGAEGRALPPGDSLTLEIKYDTSQVASSKATLVLGTKDQERAALVSISGVTVASFLTLEPMELDLGWVDIGATSAPRTVTLTNQSASPARLSVVENTNPAFEIDASALDAELAPGAQATVSILFHPQVGGPAEGTLRLRLRGETNAEAALTLKGQARTLGGTGGGCSCGTSGEGGAAMALLLLLGWALSRQARRPQMRG</sequence>
<evidence type="ECO:0000256" key="5">
    <source>
        <dbReference type="ARBA" id="ARBA00023273"/>
    </source>
</evidence>
<comment type="caution">
    <text evidence="9">The sequence shown here is derived from an EMBL/GenBank/DDBJ whole genome shotgun (WGS) entry which is preliminary data.</text>
</comment>
<feature type="domain" description="HYDIN/VesB/CFA65-like Ig-like" evidence="8">
    <location>
        <begin position="1006"/>
        <end position="1097"/>
    </location>
</feature>
<keyword evidence="3" id="KW-0963">Cytoplasm</keyword>
<keyword evidence="4" id="KW-0969">Cilium</keyword>
<evidence type="ECO:0000256" key="4">
    <source>
        <dbReference type="ARBA" id="ARBA00023069"/>
    </source>
</evidence>
<dbReference type="InterPro" id="IPR052614">
    <property type="entry name" value="CFAP65"/>
</dbReference>
<evidence type="ECO:0000256" key="1">
    <source>
        <dbReference type="ARBA" id="ARBA00004138"/>
    </source>
</evidence>
<accession>A0A3A8IGB1</accession>
<protein>
    <submittedName>
        <fullName evidence="9">Choice-of-anchor D domain-containing protein</fullName>
    </submittedName>
</protein>
<evidence type="ECO:0000313" key="10">
    <source>
        <dbReference type="Proteomes" id="UP000268094"/>
    </source>
</evidence>
<evidence type="ECO:0000259" key="8">
    <source>
        <dbReference type="Pfam" id="PF22544"/>
    </source>
</evidence>
<dbReference type="InterPro" id="IPR053879">
    <property type="entry name" value="HYDIN_VesB_CFA65-like_Ig"/>
</dbReference>
<gene>
    <name evidence="9" type="ORF">D7V88_26100</name>
</gene>
<dbReference type="Proteomes" id="UP000268094">
    <property type="component" value="Unassembled WGS sequence"/>
</dbReference>
<dbReference type="InterPro" id="IPR031549">
    <property type="entry name" value="ASH"/>
</dbReference>
<keyword evidence="5" id="KW-0966">Cell projection</keyword>
<dbReference type="InterPro" id="IPR013783">
    <property type="entry name" value="Ig-like_fold"/>
</dbReference>
<evidence type="ECO:0000313" key="9">
    <source>
        <dbReference type="EMBL" id="RKG81646.1"/>
    </source>
</evidence>
<dbReference type="NCBIfam" id="NF012200">
    <property type="entry name" value="choice_anch_D"/>
    <property type="match status" value="11"/>
</dbReference>
<dbReference type="EMBL" id="RAVZ01000206">
    <property type="protein sequence ID" value="RKG81646.1"/>
    <property type="molecule type" value="Genomic_DNA"/>
</dbReference>
<evidence type="ECO:0000256" key="2">
    <source>
        <dbReference type="ARBA" id="ARBA00004496"/>
    </source>
</evidence>
<feature type="domain" description="Abnormal spindle-like microcephaly-associated protein ASH" evidence="7">
    <location>
        <begin position="364"/>
        <end position="446"/>
    </location>
</feature>